<dbReference type="FunCoup" id="L9LCX3">
    <property type="interactions" value="559"/>
</dbReference>
<sequence>MLSLLGLLCLLHGIWAAPGDLHSLCYDFTVIFKPVIQQWSCEVQGKVDEKSFLYYNCDIKEVKPSGLLGKEIQRTNTWEEQNEMLMDVIDVFKQQLPEVEPKNYTIRGPLTLQGRMSCQCEANGLSNGSWRFSFNGQIFLLFDSKKRKWTVVHSGARLMEKTWVNDRDVTEFFRKISVGDCRRWLENFLVHWDKMLETTGPPTVVPNAFHAKATTIGPRLWTLLVILTISVLLGT</sequence>
<dbReference type="AlphaFoldDB" id="L9LCX3"/>
<dbReference type="InterPro" id="IPR011162">
    <property type="entry name" value="MHC_I/II-like_Ag-recog"/>
</dbReference>
<dbReference type="Gene3D" id="3.30.500.10">
    <property type="entry name" value="MHC class I-like antigen recognition-like"/>
    <property type="match status" value="1"/>
</dbReference>
<evidence type="ECO:0000259" key="7">
    <source>
        <dbReference type="Pfam" id="PF00129"/>
    </source>
</evidence>
<dbReference type="FunFam" id="3.30.500.10:FF:000004">
    <property type="entry name" value="Retinoic acid early-inducible protein 1-beta"/>
    <property type="match status" value="1"/>
</dbReference>
<dbReference type="InterPro" id="IPR011161">
    <property type="entry name" value="MHC_I-like_Ag-recog"/>
</dbReference>
<dbReference type="InParanoid" id="L9LCX3"/>
<dbReference type="GO" id="GO:0006955">
    <property type="term" value="P:immune response"/>
    <property type="evidence" value="ECO:0007669"/>
    <property type="project" value="TreeGrafter"/>
</dbReference>
<evidence type="ECO:0000256" key="1">
    <source>
        <dbReference type="ARBA" id="ARBA00004370"/>
    </source>
</evidence>
<feature type="chain" id="PRO_5004000196" evidence="6">
    <location>
        <begin position="17"/>
        <end position="235"/>
    </location>
</feature>
<comment type="subcellular location">
    <subcellularLocation>
        <location evidence="1">Membrane</location>
    </subcellularLocation>
</comment>
<evidence type="ECO:0000256" key="3">
    <source>
        <dbReference type="ARBA" id="ARBA00023136"/>
    </source>
</evidence>
<organism evidence="8 9">
    <name type="scientific">Tupaia chinensis</name>
    <name type="common">Chinese tree shrew</name>
    <name type="synonym">Tupaia belangeri chinensis</name>
    <dbReference type="NCBI Taxonomy" id="246437"/>
    <lineage>
        <taxon>Eukaryota</taxon>
        <taxon>Metazoa</taxon>
        <taxon>Chordata</taxon>
        <taxon>Craniata</taxon>
        <taxon>Vertebrata</taxon>
        <taxon>Euteleostomi</taxon>
        <taxon>Mammalia</taxon>
        <taxon>Eutheria</taxon>
        <taxon>Euarchontoglires</taxon>
        <taxon>Scandentia</taxon>
        <taxon>Tupaiidae</taxon>
        <taxon>Tupaia</taxon>
    </lineage>
</organism>
<dbReference type="Pfam" id="PF00129">
    <property type="entry name" value="MHC_I"/>
    <property type="match status" value="1"/>
</dbReference>
<keyword evidence="3" id="KW-0472">Membrane</keyword>
<evidence type="ECO:0000256" key="4">
    <source>
        <dbReference type="ARBA" id="ARBA00023157"/>
    </source>
</evidence>
<keyword evidence="4" id="KW-1015">Disulfide bond</keyword>
<dbReference type="GO" id="GO:0002476">
    <property type="term" value="P:antigen processing and presentation of endogenous peptide antigen via MHC class Ib"/>
    <property type="evidence" value="ECO:0007669"/>
    <property type="project" value="TreeGrafter"/>
</dbReference>
<dbReference type="EMBL" id="KB320391">
    <property type="protein sequence ID" value="ELW72778.1"/>
    <property type="molecule type" value="Genomic_DNA"/>
</dbReference>
<feature type="domain" description="MHC class I-like antigen recognition-like" evidence="7">
    <location>
        <begin position="21"/>
        <end position="190"/>
    </location>
</feature>
<dbReference type="PANTHER" id="PTHR16675:SF1">
    <property type="entry name" value="UL16 BINDING PROTEIN 21"/>
    <property type="match status" value="1"/>
</dbReference>
<keyword evidence="2 6" id="KW-0732">Signal</keyword>
<dbReference type="STRING" id="246437.L9LCX3"/>
<reference evidence="9" key="1">
    <citation type="submission" date="2012-07" db="EMBL/GenBank/DDBJ databases">
        <title>Genome of the Chinese tree shrew, a rising model animal genetically related to primates.</title>
        <authorList>
            <person name="Zhang G."/>
            <person name="Fan Y."/>
            <person name="Yao Y."/>
            <person name="Huang Z."/>
        </authorList>
    </citation>
    <scope>NUCLEOTIDE SEQUENCE [LARGE SCALE GENOMIC DNA]</scope>
</reference>
<dbReference type="SUPFAM" id="SSF54452">
    <property type="entry name" value="MHC antigen-recognition domain"/>
    <property type="match status" value="1"/>
</dbReference>
<evidence type="ECO:0000313" key="9">
    <source>
        <dbReference type="Proteomes" id="UP000011518"/>
    </source>
</evidence>
<dbReference type="GO" id="GO:0002486">
    <property type="term" value="P:antigen processing and presentation of endogenous peptide antigen via MHC class I via ER pathway, TAP-independent"/>
    <property type="evidence" value="ECO:0007669"/>
    <property type="project" value="TreeGrafter"/>
</dbReference>
<dbReference type="InterPro" id="IPR037055">
    <property type="entry name" value="MHC_I-like_Ag-recog_sf"/>
</dbReference>
<evidence type="ECO:0000256" key="2">
    <source>
        <dbReference type="ARBA" id="ARBA00022729"/>
    </source>
</evidence>
<reference evidence="9" key="2">
    <citation type="journal article" date="2013" name="Nat. Commun.">
        <title>Genome of the Chinese tree shrew.</title>
        <authorList>
            <person name="Fan Y."/>
            <person name="Huang Z.Y."/>
            <person name="Cao C.C."/>
            <person name="Chen C.S."/>
            <person name="Chen Y.X."/>
            <person name="Fan D.D."/>
            <person name="He J."/>
            <person name="Hou H.L."/>
            <person name="Hu L."/>
            <person name="Hu X.T."/>
            <person name="Jiang X.T."/>
            <person name="Lai R."/>
            <person name="Lang Y.S."/>
            <person name="Liang B."/>
            <person name="Liao S.G."/>
            <person name="Mu D."/>
            <person name="Ma Y.Y."/>
            <person name="Niu Y.Y."/>
            <person name="Sun X.Q."/>
            <person name="Xia J.Q."/>
            <person name="Xiao J."/>
            <person name="Xiong Z.Q."/>
            <person name="Xu L."/>
            <person name="Yang L."/>
            <person name="Zhang Y."/>
            <person name="Zhao W."/>
            <person name="Zhao X.D."/>
            <person name="Zheng Y.T."/>
            <person name="Zhou J.M."/>
            <person name="Zhu Y.B."/>
            <person name="Zhang G.J."/>
            <person name="Wang J."/>
            <person name="Yao Y.G."/>
        </authorList>
    </citation>
    <scope>NUCLEOTIDE SEQUENCE [LARGE SCALE GENOMIC DNA]</scope>
</reference>
<dbReference type="InterPro" id="IPR050208">
    <property type="entry name" value="MHC_class-I_related"/>
</dbReference>
<dbReference type="PANTHER" id="PTHR16675">
    <property type="entry name" value="MHC CLASS I-RELATED"/>
    <property type="match status" value="1"/>
</dbReference>
<dbReference type="GO" id="GO:0001916">
    <property type="term" value="P:positive regulation of T cell mediated cytotoxicity"/>
    <property type="evidence" value="ECO:0007669"/>
    <property type="project" value="TreeGrafter"/>
</dbReference>
<keyword evidence="9" id="KW-1185">Reference proteome</keyword>
<protein>
    <submittedName>
        <fullName evidence="8">NKG2D ligand 1</fullName>
    </submittedName>
</protein>
<evidence type="ECO:0000313" key="8">
    <source>
        <dbReference type="EMBL" id="ELW72778.1"/>
    </source>
</evidence>
<evidence type="ECO:0000256" key="6">
    <source>
        <dbReference type="SAM" id="SignalP"/>
    </source>
</evidence>
<dbReference type="GO" id="GO:0005615">
    <property type="term" value="C:extracellular space"/>
    <property type="evidence" value="ECO:0007669"/>
    <property type="project" value="TreeGrafter"/>
</dbReference>
<feature type="signal peptide" evidence="6">
    <location>
        <begin position="1"/>
        <end position="16"/>
    </location>
</feature>
<keyword evidence="5" id="KW-0325">Glycoprotein</keyword>
<name>L9LCX3_TUPCH</name>
<proteinExistence type="predicted"/>
<dbReference type="GO" id="GO:0009897">
    <property type="term" value="C:external side of plasma membrane"/>
    <property type="evidence" value="ECO:0007669"/>
    <property type="project" value="TreeGrafter"/>
</dbReference>
<dbReference type="Proteomes" id="UP000011518">
    <property type="component" value="Unassembled WGS sequence"/>
</dbReference>
<accession>L9LCX3</accession>
<evidence type="ECO:0000256" key="5">
    <source>
        <dbReference type="ARBA" id="ARBA00023180"/>
    </source>
</evidence>
<gene>
    <name evidence="8" type="ORF">TREES_T100017493</name>
</gene>